<dbReference type="EMBL" id="FNQK01000010">
    <property type="protein sequence ID" value="SEA33034.1"/>
    <property type="molecule type" value="Genomic_DNA"/>
</dbReference>
<dbReference type="RefSeq" id="WP_262484282.1">
    <property type="nucleotide sequence ID" value="NZ_FNQK01000010.1"/>
</dbReference>
<gene>
    <name evidence="1" type="ORF">SAMN04487990_11085</name>
</gene>
<dbReference type="PROSITE" id="PS51257">
    <property type="entry name" value="PROKAR_LIPOPROTEIN"/>
    <property type="match status" value="1"/>
</dbReference>
<keyword evidence="2" id="KW-1185">Reference proteome</keyword>
<accession>A0A1H4ABX2</accession>
<sequence length="43" mass="4730">MKKLAYTFIVLFTMATVFTGCREEKSAGDAIEDVADDIEDAVD</sequence>
<protein>
    <recommendedName>
        <fullName evidence="3">Entericidin EcnA/B family protein</fullName>
    </recommendedName>
</protein>
<proteinExistence type="predicted"/>
<dbReference type="AlphaFoldDB" id="A0A1H4ABX2"/>
<evidence type="ECO:0000313" key="2">
    <source>
        <dbReference type="Proteomes" id="UP000198846"/>
    </source>
</evidence>
<evidence type="ECO:0008006" key="3">
    <source>
        <dbReference type="Google" id="ProtNLM"/>
    </source>
</evidence>
<dbReference type="Proteomes" id="UP000198846">
    <property type="component" value="Unassembled WGS sequence"/>
</dbReference>
<evidence type="ECO:0000313" key="1">
    <source>
        <dbReference type="EMBL" id="SEA33034.1"/>
    </source>
</evidence>
<name>A0A1H4ABX2_BIZPA</name>
<reference evidence="1 2" key="1">
    <citation type="submission" date="2016-10" db="EMBL/GenBank/DDBJ databases">
        <authorList>
            <person name="de Groot N.N."/>
        </authorList>
    </citation>
    <scope>NUCLEOTIDE SEQUENCE [LARGE SCALE GENOMIC DNA]</scope>
    <source>
        <strain evidence="1 2">DSM 23842</strain>
    </source>
</reference>
<dbReference type="STRING" id="283786.SAMN04487990_11085"/>
<organism evidence="1 2">
    <name type="scientific">Bizionia paragorgiae</name>
    <dbReference type="NCBI Taxonomy" id="283786"/>
    <lineage>
        <taxon>Bacteria</taxon>
        <taxon>Pseudomonadati</taxon>
        <taxon>Bacteroidota</taxon>
        <taxon>Flavobacteriia</taxon>
        <taxon>Flavobacteriales</taxon>
        <taxon>Flavobacteriaceae</taxon>
        <taxon>Bizionia</taxon>
    </lineage>
</organism>